<reference evidence="1 2" key="1">
    <citation type="journal article" date="2018" name="Int. J. Syst. Evol. Microbiol.">
        <title>Adhaeribacter swui sp. nov., isolated from wet mud.</title>
        <authorList>
            <person name="Kim D.U."/>
            <person name="Kim K.W."/>
            <person name="Kang M.S."/>
            <person name="Kim J.Y."/>
            <person name="Jang J.H."/>
            <person name="Kim M.K."/>
        </authorList>
    </citation>
    <scope>NUCLEOTIDE SEQUENCE [LARGE SCALE GENOMIC DNA]</scope>
    <source>
        <strain evidence="1 2">KCTC 52873</strain>
    </source>
</reference>
<accession>A0A7G7GC18</accession>
<dbReference type="Proteomes" id="UP000515237">
    <property type="component" value="Chromosome"/>
</dbReference>
<evidence type="ECO:0000313" key="2">
    <source>
        <dbReference type="Proteomes" id="UP000515237"/>
    </source>
</evidence>
<keyword evidence="2" id="KW-1185">Reference proteome</keyword>
<dbReference type="Gene3D" id="2.10.10.90">
    <property type="match status" value="1"/>
</dbReference>
<name>A0A7G7GC18_9BACT</name>
<evidence type="ECO:0000313" key="1">
    <source>
        <dbReference type="EMBL" id="QNF34702.1"/>
    </source>
</evidence>
<dbReference type="EMBL" id="CP055156">
    <property type="protein sequence ID" value="QNF34702.1"/>
    <property type="molecule type" value="Genomic_DNA"/>
</dbReference>
<dbReference type="KEGG" id="aswu:HUW51_18940"/>
<dbReference type="AlphaFoldDB" id="A0A7G7GC18"/>
<proteinExistence type="predicted"/>
<sequence>MVRNYHRFFSLNLYHEYYLNRKCPHLDIIPTPDCQMLFRRLNMHGRQIENQYVALIGTNEAQDPFINFGQIKFYRADYGQSIFRFYVSLKDPVFLNYTNLQPTPRKIFYFSNRAANFQNNYLNLTVPLEEYTTNKLYQPGKLVRDGKTGQVYEANSKHLSKKKTDLNDLALWAPKGLPYLGTPVAPLQTGKNYQPGDLVTHEDQIWEAVRQHICSNGAQLKDANFWLNRGTGQLQYPTGNDQIDFSNGNYLVTLPEPVNQAEISILGFNYHPENPAYDVPVSLPQTQHFSQPVSQVNVQLNQLPAGKYQIVVNKETVPVYYDPNLPNGKVLGVIEIFNFLPGDNPYALLTDEEKFKIPAYSIFFPTRRVLWKYIRKDDRAQTITDTGHNQYQFDLTGDAFISTVPIPLSEGVIKTLKLEFNTSDFKLAPLPNPSGQRFSKCHRDDYDYICSEMYLNY</sequence>
<dbReference type="RefSeq" id="WP_185271197.1">
    <property type="nucleotide sequence ID" value="NZ_CP055156.1"/>
</dbReference>
<organism evidence="1 2">
    <name type="scientific">Adhaeribacter swui</name>
    <dbReference type="NCBI Taxonomy" id="2086471"/>
    <lineage>
        <taxon>Bacteria</taxon>
        <taxon>Pseudomonadati</taxon>
        <taxon>Bacteroidota</taxon>
        <taxon>Cytophagia</taxon>
        <taxon>Cytophagales</taxon>
        <taxon>Hymenobacteraceae</taxon>
        <taxon>Adhaeribacter</taxon>
    </lineage>
</organism>
<protein>
    <submittedName>
        <fullName evidence="1">Uncharacterized protein</fullName>
    </submittedName>
</protein>
<gene>
    <name evidence="1" type="ORF">HUW51_18940</name>
</gene>